<comment type="caution">
    <text evidence="1">The sequence shown here is derived from an EMBL/GenBank/DDBJ whole genome shotgun (WGS) entry which is preliminary data.</text>
</comment>
<reference evidence="1" key="1">
    <citation type="submission" date="2017-10" db="EMBL/GenBank/DDBJ databases">
        <title>Genome sequence of cellulolytic Lachnospiraceae bacterium XHS1971 isolated from hotspring sediment.</title>
        <authorList>
            <person name="Vasudevan G."/>
            <person name="Joshi A.J."/>
            <person name="Hivarkar S."/>
            <person name="Lanjekar V.B."/>
            <person name="Dhakephalkar P.K."/>
            <person name="Dagar S."/>
        </authorList>
    </citation>
    <scope>NUCLEOTIDE SEQUENCE</scope>
    <source>
        <strain evidence="1">XHS1971</strain>
    </source>
</reference>
<name>A0AC61DFY6_9FIRM</name>
<organism evidence="1 2">
    <name type="scientific">Sporanaerobium hydrogeniformans</name>
    <dbReference type="NCBI Taxonomy" id="3072179"/>
    <lineage>
        <taxon>Bacteria</taxon>
        <taxon>Bacillati</taxon>
        <taxon>Bacillota</taxon>
        <taxon>Clostridia</taxon>
        <taxon>Lachnospirales</taxon>
        <taxon>Lachnospiraceae</taxon>
        <taxon>Sporanaerobium</taxon>
    </lineage>
</organism>
<evidence type="ECO:0000313" key="1">
    <source>
        <dbReference type="EMBL" id="PHV72149.1"/>
    </source>
</evidence>
<protein>
    <submittedName>
        <fullName evidence="1">Uncharacterized protein</fullName>
    </submittedName>
</protein>
<evidence type="ECO:0000313" key="2">
    <source>
        <dbReference type="Proteomes" id="UP000224460"/>
    </source>
</evidence>
<keyword evidence="2" id="KW-1185">Reference proteome</keyword>
<sequence length="127" mass="14498">MILGGDYMQEIHKRIKLEREEHNLTQEELGTKLGIGRSAISNWESGRKTPDGKTLDSLANIFNCSIDYLWGRTNVKNAHVINRQINGNNVKIEIDEDYFKKCTPSDIKQILDDIQSAGFDVKKFIDS</sequence>
<gene>
    <name evidence="1" type="ORF">CS063_01350</name>
</gene>
<proteinExistence type="predicted"/>
<accession>A0AC61DFY6</accession>
<dbReference type="EMBL" id="PEDL01000001">
    <property type="protein sequence ID" value="PHV72149.1"/>
    <property type="molecule type" value="Genomic_DNA"/>
</dbReference>
<dbReference type="Proteomes" id="UP000224460">
    <property type="component" value="Unassembled WGS sequence"/>
</dbReference>